<protein>
    <submittedName>
        <fullName evidence="2">Uncharacterized protein</fullName>
    </submittedName>
</protein>
<keyword evidence="1" id="KW-0472">Membrane</keyword>
<reference evidence="2" key="1">
    <citation type="submission" date="2023-05" db="EMBL/GenBank/DDBJ databases">
        <authorList>
            <person name="Stuckert A."/>
        </authorList>
    </citation>
    <scope>NUCLEOTIDE SEQUENCE</scope>
</reference>
<keyword evidence="1" id="KW-0812">Transmembrane</keyword>
<evidence type="ECO:0000313" key="2">
    <source>
        <dbReference type="EMBL" id="CAI9586230.1"/>
    </source>
</evidence>
<feature type="non-terminal residue" evidence="2">
    <location>
        <position position="105"/>
    </location>
</feature>
<proteinExistence type="predicted"/>
<comment type="caution">
    <text evidence="2">The sequence shown here is derived from an EMBL/GenBank/DDBJ whole genome shotgun (WGS) entry which is preliminary data.</text>
</comment>
<keyword evidence="1" id="KW-1133">Transmembrane helix</keyword>
<evidence type="ECO:0000256" key="1">
    <source>
        <dbReference type="SAM" id="Phobius"/>
    </source>
</evidence>
<name>A0ABN9EQF2_9NEOB</name>
<dbReference type="Proteomes" id="UP001162483">
    <property type="component" value="Unassembled WGS sequence"/>
</dbReference>
<feature type="transmembrane region" description="Helical" evidence="1">
    <location>
        <begin position="60"/>
        <end position="93"/>
    </location>
</feature>
<accession>A0ABN9EQF2</accession>
<gene>
    <name evidence="2" type="ORF">SPARVUS_LOCUS10337713</name>
</gene>
<dbReference type="EMBL" id="CATNWA010015733">
    <property type="protein sequence ID" value="CAI9586230.1"/>
    <property type="molecule type" value="Genomic_DNA"/>
</dbReference>
<evidence type="ECO:0000313" key="3">
    <source>
        <dbReference type="Proteomes" id="UP001162483"/>
    </source>
</evidence>
<keyword evidence="3" id="KW-1185">Reference proteome</keyword>
<sequence length="105" mass="11486">MMLASQCALWQIVTSSAHVVFFNSGTLRGLLADSLASHRHLLIVTVLTGNFRPSLIFLELIVGSVLAILVILLSIRMVVFCFLPCLSGLVAILKHLRSFYLSSLS</sequence>
<organism evidence="2 3">
    <name type="scientific">Staurois parvus</name>
    <dbReference type="NCBI Taxonomy" id="386267"/>
    <lineage>
        <taxon>Eukaryota</taxon>
        <taxon>Metazoa</taxon>
        <taxon>Chordata</taxon>
        <taxon>Craniata</taxon>
        <taxon>Vertebrata</taxon>
        <taxon>Euteleostomi</taxon>
        <taxon>Amphibia</taxon>
        <taxon>Batrachia</taxon>
        <taxon>Anura</taxon>
        <taxon>Neobatrachia</taxon>
        <taxon>Ranoidea</taxon>
        <taxon>Ranidae</taxon>
        <taxon>Staurois</taxon>
    </lineage>
</organism>